<dbReference type="GO" id="GO:0051301">
    <property type="term" value="P:cell division"/>
    <property type="evidence" value="ECO:0007669"/>
    <property type="project" value="InterPro"/>
</dbReference>
<dbReference type="InterPro" id="IPR004101">
    <property type="entry name" value="Mur_ligase_C"/>
</dbReference>
<evidence type="ECO:0000313" key="4">
    <source>
        <dbReference type="EMBL" id="KKK43760.1"/>
    </source>
</evidence>
<comment type="caution">
    <text evidence="4">The sequence shown here is derived from an EMBL/GenBank/DDBJ whole genome shotgun (WGS) entry which is preliminary data.</text>
</comment>
<dbReference type="GO" id="GO:0016881">
    <property type="term" value="F:acid-amino acid ligase activity"/>
    <property type="evidence" value="ECO:0007669"/>
    <property type="project" value="InterPro"/>
</dbReference>
<reference evidence="4" key="1">
    <citation type="journal article" date="2015" name="Nature">
        <title>Complex archaea that bridge the gap between prokaryotes and eukaryotes.</title>
        <authorList>
            <person name="Spang A."/>
            <person name="Saw J.H."/>
            <person name="Jorgensen S.L."/>
            <person name="Zaremba-Niedzwiedzka K."/>
            <person name="Martijn J."/>
            <person name="Lind A.E."/>
            <person name="van Eijk R."/>
            <person name="Schleper C."/>
            <person name="Guy L."/>
            <person name="Ettema T.J."/>
        </authorList>
    </citation>
    <scope>NUCLEOTIDE SEQUENCE</scope>
</reference>
<feature type="domain" description="Mur ligase C-terminal" evidence="2">
    <location>
        <begin position="94"/>
        <end position="219"/>
    </location>
</feature>
<comment type="similarity">
    <text evidence="1">Belongs to the MurCDEF family. MurE subfamily.</text>
</comment>
<dbReference type="Gene3D" id="3.40.1190.10">
    <property type="entry name" value="Mur-like, catalytic domain"/>
    <property type="match status" value="1"/>
</dbReference>
<dbReference type="Pfam" id="PF08245">
    <property type="entry name" value="Mur_ligase_M"/>
    <property type="match status" value="1"/>
</dbReference>
<feature type="non-terminal residue" evidence="4">
    <location>
        <position position="1"/>
    </location>
</feature>
<dbReference type="EMBL" id="LAZR01070226">
    <property type="protein sequence ID" value="KKK43760.1"/>
    <property type="molecule type" value="Genomic_DNA"/>
</dbReference>
<evidence type="ECO:0000259" key="2">
    <source>
        <dbReference type="Pfam" id="PF02875"/>
    </source>
</evidence>
<dbReference type="PANTHER" id="PTHR23135">
    <property type="entry name" value="MUR LIGASE FAMILY MEMBER"/>
    <property type="match status" value="1"/>
</dbReference>
<dbReference type="GO" id="GO:0005524">
    <property type="term" value="F:ATP binding"/>
    <property type="evidence" value="ECO:0007669"/>
    <property type="project" value="InterPro"/>
</dbReference>
<dbReference type="InterPro" id="IPR005761">
    <property type="entry name" value="UDP-N-AcMur-Glu-dNH2Pim_ligase"/>
</dbReference>
<protein>
    <recommendedName>
        <fullName evidence="5">Mur ligase C-terminal domain-containing protein</fullName>
    </recommendedName>
</protein>
<dbReference type="SUPFAM" id="SSF53623">
    <property type="entry name" value="MurD-like peptide ligases, catalytic domain"/>
    <property type="match status" value="1"/>
</dbReference>
<gene>
    <name evidence="4" type="ORF">LCGC14_3167950</name>
</gene>
<dbReference type="SUPFAM" id="SSF53244">
    <property type="entry name" value="MurD-like peptide ligases, peptide-binding domain"/>
    <property type="match status" value="1"/>
</dbReference>
<evidence type="ECO:0000256" key="1">
    <source>
        <dbReference type="ARBA" id="ARBA00005898"/>
    </source>
</evidence>
<evidence type="ECO:0008006" key="5">
    <source>
        <dbReference type="Google" id="ProtNLM"/>
    </source>
</evidence>
<sequence length="248" mass="27419">VINGDDFYGRKLTALTKGKVFTYGIKSNSDYAGSINSLSIEGTTFTINGTGYETHLVGEHNVYNILASFTLAKVMGIDDEIIGRAISNIKNVPGRFERVVSGKDYHLFVDYAHTPDALDHLLDAANTLKKGRVITVFGCGGDRDRGKRPIMGSITEKKSDIVIVTSDNPRSEDPDDIIDDIRKGLKGSNHIIVPDRKEAIYKAVEEARKNDIVLIAGKGHEDYQILKEKTIHFDDREIALQAIGELDR</sequence>
<dbReference type="FunFam" id="3.90.190.20:FF:000006">
    <property type="entry name" value="UDP-N-acetylmuramoyl-L-alanyl-D-glutamate--2,6-diaminopimelate ligase"/>
    <property type="match status" value="1"/>
</dbReference>
<dbReference type="GO" id="GO:0005737">
    <property type="term" value="C:cytoplasm"/>
    <property type="evidence" value="ECO:0007669"/>
    <property type="project" value="InterPro"/>
</dbReference>
<dbReference type="InterPro" id="IPR036565">
    <property type="entry name" value="Mur-like_cat_sf"/>
</dbReference>
<evidence type="ECO:0000259" key="3">
    <source>
        <dbReference type="Pfam" id="PF08245"/>
    </source>
</evidence>
<dbReference type="InterPro" id="IPR036615">
    <property type="entry name" value="Mur_ligase_C_dom_sf"/>
</dbReference>
<dbReference type="AlphaFoldDB" id="A0A0F8W6K9"/>
<proteinExistence type="inferred from homology"/>
<accession>A0A0F8W6K9</accession>
<dbReference type="GO" id="GO:0008360">
    <property type="term" value="P:regulation of cell shape"/>
    <property type="evidence" value="ECO:0007669"/>
    <property type="project" value="InterPro"/>
</dbReference>
<name>A0A0F8W6K9_9ZZZZ</name>
<dbReference type="InterPro" id="IPR013221">
    <property type="entry name" value="Mur_ligase_cen"/>
</dbReference>
<dbReference type="Pfam" id="PF02875">
    <property type="entry name" value="Mur_ligase_C"/>
    <property type="match status" value="1"/>
</dbReference>
<feature type="domain" description="Mur ligase central" evidence="3">
    <location>
        <begin position="1"/>
        <end position="71"/>
    </location>
</feature>
<dbReference type="NCBIfam" id="TIGR01085">
    <property type="entry name" value="murE"/>
    <property type="match status" value="1"/>
</dbReference>
<dbReference type="PANTHER" id="PTHR23135:SF4">
    <property type="entry name" value="UDP-N-ACETYLMURAMOYL-L-ALANYL-D-GLUTAMATE--2,6-DIAMINOPIMELATE LIGASE MURE HOMOLOG, CHLOROPLASTIC"/>
    <property type="match status" value="1"/>
</dbReference>
<organism evidence="4">
    <name type="scientific">marine sediment metagenome</name>
    <dbReference type="NCBI Taxonomy" id="412755"/>
    <lineage>
        <taxon>unclassified sequences</taxon>
        <taxon>metagenomes</taxon>
        <taxon>ecological metagenomes</taxon>
    </lineage>
</organism>
<dbReference type="Gene3D" id="3.90.190.20">
    <property type="entry name" value="Mur ligase, C-terminal domain"/>
    <property type="match status" value="1"/>
</dbReference>